<feature type="compositionally biased region" description="Polar residues" evidence="1">
    <location>
        <begin position="211"/>
        <end position="240"/>
    </location>
</feature>
<reference evidence="3 4" key="1">
    <citation type="journal article" date="2016" name="Proc. Natl. Acad. Sci. U.S.A.">
        <title>Comparative genomics of biotechnologically important yeasts.</title>
        <authorList>
            <person name="Riley R."/>
            <person name="Haridas S."/>
            <person name="Wolfe K.H."/>
            <person name="Lopes M.R."/>
            <person name="Hittinger C.T."/>
            <person name="Goeker M."/>
            <person name="Salamov A.A."/>
            <person name="Wisecaver J.H."/>
            <person name="Long T.M."/>
            <person name="Calvey C.H."/>
            <person name="Aerts A.L."/>
            <person name="Barry K.W."/>
            <person name="Choi C."/>
            <person name="Clum A."/>
            <person name="Coughlan A.Y."/>
            <person name="Deshpande S."/>
            <person name="Douglass A.P."/>
            <person name="Hanson S.J."/>
            <person name="Klenk H.-P."/>
            <person name="LaButti K.M."/>
            <person name="Lapidus A."/>
            <person name="Lindquist E.A."/>
            <person name="Lipzen A.M."/>
            <person name="Meier-Kolthoff J.P."/>
            <person name="Ohm R.A."/>
            <person name="Otillar R.P."/>
            <person name="Pangilinan J.L."/>
            <person name="Peng Y."/>
            <person name="Rokas A."/>
            <person name="Rosa C.A."/>
            <person name="Scheuner C."/>
            <person name="Sibirny A.A."/>
            <person name="Slot J.C."/>
            <person name="Stielow J.B."/>
            <person name="Sun H."/>
            <person name="Kurtzman C.P."/>
            <person name="Blackwell M."/>
            <person name="Grigoriev I.V."/>
            <person name="Jeffries T.W."/>
        </authorList>
    </citation>
    <scope>NUCLEOTIDE SEQUENCE [LARGE SCALE GENOMIC DNA]</scope>
    <source>
        <strain evidence="3 4">NRRL Y-11557</strain>
    </source>
</reference>
<feature type="compositionally biased region" description="Polar residues" evidence="1">
    <location>
        <begin position="253"/>
        <end position="263"/>
    </location>
</feature>
<dbReference type="PANTHER" id="PTHR44200:SF1">
    <property type="entry name" value="DNAJ HOMOLOG SUBFAMILY C MEMBER 7"/>
    <property type="match status" value="1"/>
</dbReference>
<feature type="compositionally biased region" description="Polar residues" evidence="1">
    <location>
        <begin position="481"/>
        <end position="495"/>
    </location>
</feature>
<dbReference type="Proteomes" id="UP000094385">
    <property type="component" value="Unassembled WGS sequence"/>
</dbReference>
<feature type="compositionally biased region" description="Basic residues" evidence="1">
    <location>
        <begin position="540"/>
        <end position="552"/>
    </location>
</feature>
<dbReference type="SMART" id="SM00271">
    <property type="entry name" value="DnaJ"/>
    <property type="match status" value="1"/>
</dbReference>
<feature type="compositionally biased region" description="Basic and acidic residues" evidence="1">
    <location>
        <begin position="264"/>
        <end position="277"/>
    </location>
</feature>
<dbReference type="PROSITE" id="PS00636">
    <property type="entry name" value="DNAJ_1"/>
    <property type="match status" value="1"/>
</dbReference>
<feature type="compositionally biased region" description="Polar residues" evidence="1">
    <location>
        <begin position="306"/>
        <end position="322"/>
    </location>
</feature>
<organism evidence="3 4">
    <name type="scientific">Lipomyces starkeyi NRRL Y-11557</name>
    <dbReference type="NCBI Taxonomy" id="675824"/>
    <lineage>
        <taxon>Eukaryota</taxon>
        <taxon>Fungi</taxon>
        <taxon>Dikarya</taxon>
        <taxon>Ascomycota</taxon>
        <taxon>Saccharomycotina</taxon>
        <taxon>Lipomycetes</taxon>
        <taxon>Lipomycetales</taxon>
        <taxon>Lipomycetaceae</taxon>
        <taxon>Lipomyces</taxon>
    </lineage>
</organism>
<evidence type="ECO:0000313" key="4">
    <source>
        <dbReference type="Proteomes" id="UP000094385"/>
    </source>
</evidence>
<feature type="compositionally biased region" description="Basic and acidic residues" evidence="1">
    <location>
        <begin position="411"/>
        <end position="433"/>
    </location>
</feature>
<dbReference type="Pfam" id="PF00226">
    <property type="entry name" value="DnaJ"/>
    <property type="match status" value="1"/>
</dbReference>
<dbReference type="InterPro" id="IPR052758">
    <property type="entry name" value="SRC_co-chaperone"/>
</dbReference>
<dbReference type="InterPro" id="IPR036869">
    <property type="entry name" value="J_dom_sf"/>
</dbReference>
<sequence length="784" mass="87311">MRPEENAAVDYYALLELESTACTAEEVKKAYRKLALLYHPDKNQGQLEFAEKFKAIVEANDILGDPVKRQIYDRARQKALPRSTYGTPYTHYYTDMPTYTSTSTPQGTWAWNNSQRERYGWSNTPSSGSYYTYGRQKTTPSTGSGKPQTSRSFSNQYGESSRKQSAYENKNRNTNPGPSTHNNSHNYNNRKNAKAKQANNFAFPRAPTAAKSATNSPKTSTEQNSPKTPRSWSSSTTAYSMRTGERTYAPSPQKGSANATSSEPKPDPEMPAPKRAETSYPEEPSSSSGSSSSTSTPTSAEEFKNLNGQTSPKPNDQQSTDSGLKFSSPKFDFTDRPTAKPKVFTAATPTSFNFGVRSKTFSNSWTKGKNANATGTYSSPTLSPRGSKDDPVDVDSDEDVYMYPDSTIPKPFKEKINRSSDADEKNFGSKCGDKTIPNNRFMADMWSNAFAKENPFLFDSPSVWNHSKIPTSVRRTKLRPATTNTKPASPESRQPTVKEEDGISESQGPKPVGTEAPRPPSEGSSRESTSESKPMSTPSPKKRDRHRLKSAMKSRAPLGASSFDDLGLFKTVPPFTQGYGEFKMDDLRKTYPINPEHAESATATKTTSVESDIPMDSPRSPAEPNSPRTPPATSADFANVTSHPLPFDRDAPIFTTSQQQPAPTPIDYHDSRAVFDIEPPSAPVPPINTINPTETELMDYWQRVLVYQQQWNDYELKMTLYVNERHHADSQNSLQILSNSGNLDRYIKALQQDDRVRARWNEALNIHKRVMINLLAIRRIAEGW</sequence>
<gene>
    <name evidence="3" type="ORF">LIPSTDRAFT_101633</name>
</gene>
<feature type="domain" description="J" evidence="2">
    <location>
        <begin position="10"/>
        <end position="76"/>
    </location>
</feature>
<keyword evidence="4" id="KW-1185">Reference proteome</keyword>
<evidence type="ECO:0000259" key="2">
    <source>
        <dbReference type="PROSITE" id="PS50076"/>
    </source>
</evidence>
<feature type="region of interest" description="Disordered" evidence="1">
    <location>
        <begin position="207"/>
        <end position="348"/>
    </location>
</feature>
<dbReference type="InterPro" id="IPR001623">
    <property type="entry name" value="DnaJ_domain"/>
</dbReference>
<dbReference type="PANTHER" id="PTHR44200">
    <property type="entry name" value="DNAJ HOMOLOG SUBFAMILY C MEMBER 7"/>
    <property type="match status" value="1"/>
</dbReference>
<dbReference type="STRING" id="675824.A0A1E3QF66"/>
<evidence type="ECO:0000256" key="1">
    <source>
        <dbReference type="SAM" id="MobiDB-lite"/>
    </source>
</evidence>
<feature type="compositionally biased region" description="Low complexity" evidence="1">
    <location>
        <begin position="278"/>
        <end position="300"/>
    </location>
</feature>
<feature type="compositionally biased region" description="Polar residues" evidence="1">
    <location>
        <begin position="121"/>
        <end position="181"/>
    </location>
</feature>
<dbReference type="InterPro" id="IPR018253">
    <property type="entry name" value="DnaJ_domain_CS"/>
</dbReference>
<feature type="region of interest" description="Disordered" evidence="1">
    <location>
        <begin position="458"/>
        <end position="568"/>
    </location>
</feature>
<dbReference type="OrthoDB" id="436519at2759"/>
<dbReference type="PRINTS" id="PR00625">
    <property type="entry name" value="JDOMAIN"/>
</dbReference>
<feature type="region of interest" description="Disordered" evidence="1">
    <location>
        <begin position="595"/>
        <end position="635"/>
    </location>
</feature>
<feature type="compositionally biased region" description="Polar residues" evidence="1">
    <location>
        <begin position="601"/>
        <end position="610"/>
    </location>
</feature>
<feature type="region of interest" description="Disordered" evidence="1">
    <location>
        <begin position="117"/>
        <end position="189"/>
    </location>
</feature>
<proteinExistence type="predicted"/>
<dbReference type="SUPFAM" id="SSF46565">
    <property type="entry name" value="Chaperone J-domain"/>
    <property type="match status" value="1"/>
</dbReference>
<protein>
    <recommendedName>
        <fullName evidence="2">J domain-containing protein</fullName>
    </recommendedName>
</protein>
<dbReference type="CDD" id="cd06257">
    <property type="entry name" value="DnaJ"/>
    <property type="match status" value="1"/>
</dbReference>
<dbReference type="PROSITE" id="PS50076">
    <property type="entry name" value="DNAJ_2"/>
    <property type="match status" value="1"/>
</dbReference>
<dbReference type="Gene3D" id="1.10.287.110">
    <property type="entry name" value="DnaJ domain"/>
    <property type="match status" value="1"/>
</dbReference>
<feature type="compositionally biased region" description="Polar residues" evidence="1">
    <location>
        <begin position="361"/>
        <end position="384"/>
    </location>
</feature>
<dbReference type="AlphaFoldDB" id="A0A1E3QF66"/>
<feature type="region of interest" description="Disordered" evidence="1">
    <location>
        <begin position="361"/>
        <end position="438"/>
    </location>
</feature>
<dbReference type="EMBL" id="KV454289">
    <property type="protein sequence ID" value="ODQ76349.1"/>
    <property type="molecule type" value="Genomic_DNA"/>
</dbReference>
<name>A0A1E3QF66_LIPST</name>
<accession>A0A1E3QF66</accession>
<evidence type="ECO:0000313" key="3">
    <source>
        <dbReference type="EMBL" id="ODQ76349.1"/>
    </source>
</evidence>